<comment type="caution">
    <text evidence="1">The sequence shown here is derived from an EMBL/GenBank/DDBJ whole genome shotgun (WGS) entry which is preliminary data.</text>
</comment>
<reference evidence="2" key="1">
    <citation type="journal article" date="2019" name="Int. J. Syst. Evol. Microbiol.">
        <title>The Global Catalogue of Microorganisms (GCM) 10K type strain sequencing project: providing services to taxonomists for standard genome sequencing and annotation.</title>
        <authorList>
            <consortium name="The Broad Institute Genomics Platform"/>
            <consortium name="The Broad Institute Genome Sequencing Center for Infectious Disease"/>
            <person name="Wu L."/>
            <person name="Ma J."/>
        </authorList>
    </citation>
    <scope>NUCLEOTIDE SEQUENCE [LARGE SCALE GENOMIC DNA]</scope>
    <source>
        <strain evidence="2">KCTC 22245</strain>
    </source>
</reference>
<protein>
    <submittedName>
        <fullName evidence="1">Uncharacterized protein</fullName>
    </submittedName>
</protein>
<name>A0ABV7M8E1_9PROT</name>
<dbReference type="RefSeq" id="WP_189577047.1">
    <property type="nucleotide sequence ID" value="NZ_BMXU01000003.1"/>
</dbReference>
<dbReference type="EMBL" id="JBHRVA010000001">
    <property type="protein sequence ID" value="MFC3301207.1"/>
    <property type="molecule type" value="Genomic_DNA"/>
</dbReference>
<keyword evidence="2" id="KW-1185">Reference proteome</keyword>
<organism evidence="1 2">
    <name type="scientific">Parvularcula lutaonensis</name>
    <dbReference type="NCBI Taxonomy" id="491923"/>
    <lineage>
        <taxon>Bacteria</taxon>
        <taxon>Pseudomonadati</taxon>
        <taxon>Pseudomonadota</taxon>
        <taxon>Alphaproteobacteria</taxon>
        <taxon>Parvularculales</taxon>
        <taxon>Parvularculaceae</taxon>
        <taxon>Parvularcula</taxon>
    </lineage>
</organism>
<sequence>MIFPVEFAVIVVGTHLLAHGAPTCGTGFGEQIDDIRSSAEYVALFRVTDARPAEDEEQFGTVSLSLVRAVSGRPPETITAQGNGTEIIPPEYLDLDYRHRQIVESGYANAGLSVIVNGEPCFATPADGFVPGYSYLVFGNVASKISFEPVVSDVDPLVLYLLKEK</sequence>
<dbReference type="Proteomes" id="UP001595607">
    <property type="component" value="Unassembled WGS sequence"/>
</dbReference>
<accession>A0ABV7M8E1</accession>
<evidence type="ECO:0000313" key="2">
    <source>
        <dbReference type="Proteomes" id="UP001595607"/>
    </source>
</evidence>
<evidence type="ECO:0000313" key="1">
    <source>
        <dbReference type="EMBL" id="MFC3301207.1"/>
    </source>
</evidence>
<gene>
    <name evidence="1" type="ORF">ACFONP_00495</name>
</gene>
<proteinExistence type="predicted"/>